<proteinExistence type="predicted"/>
<sequence>MVKNNKKYQSHEKSERYRTVLFLFYFIFIIYDINTGTPWQYEWTLLSLFLVFLCVFITEEFWYLACRAENCKNGFLSPVREIRVIHMSHLNCMFYPAVLSR</sequence>
<evidence type="ECO:0000256" key="1">
    <source>
        <dbReference type="SAM" id="Phobius"/>
    </source>
</evidence>
<evidence type="ECO:0000313" key="2">
    <source>
        <dbReference type="EMBL" id="CAG6662338.1"/>
    </source>
</evidence>
<feature type="transmembrane region" description="Helical" evidence="1">
    <location>
        <begin position="45"/>
        <end position="65"/>
    </location>
</feature>
<accession>A0A8D8WJC3</accession>
<organism evidence="2">
    <name type="scientific">Cacopsylla melanoneura</name>
    <dbReference type="NCBI Taxonomy" id="428564"/>
    <lineage>
        <taxon>Eukaryota</taxon>
        <taxon>Metazoa</taxon>
        <taxon>Ecdysozoa</taxon>
        <taxon>Arthropoda</taxon>
        <taxon>Hexapoda</taxon>
        <taxon>Insecta</taxon>
        <taxon>Pterygota</taxon>
        <taxon>Neoptera</taxon>
        <taxon>Paraneoptera</taxon>
        <taxon>Hemiptera</taxon>
        <taxon>Sternorrhyncha</taxon>
        <taxon>Psylloidea</taxon>
        <taxon>Psyllidae</taxon>
        <taxon>Psyllinae</taxon>
        <taxon>Cacopsylla</taxon>
    </lineage>
</organism>
<keyword evidence="1" id="KW-0812">Transmembrane</keyword>
<name>A0A8D8WJC3_9HEMI</name>
<keyword evidence="1" id="KW-0472">Membrane</keyword>
<keyword evidence="1" id="KW-1133">Transmembrane helix</keyword>
<protein>
    <submittedName>
        <fullName evidence="2">Uncharacterized protein</fullName>
    </submittedName>
</protein>
<dbReference type="EMBL" id="HBUF01202339">
    <property type="protein sequence ID" value="CAG6662338.1"/>
    <property type="molecule type" value="Transcribed_RNA"/>
</dbReference>
<feature type="transmembrane region" description="Helical" evidence="1">
    <location>
        <begin position="20"/>
        <end position="39"/>
    </location>
</feature>
<reference evidence="2" key="1">
    <citation type="submission" date="2021-05" db="EMBL/GenBank/DDBJ databases">
        <authorList>
            <person name="Alioto T."/>
            <person name="Alioto T."/>
            <person name="Gomez Garrido J."/>
        </authorList>
    </citation>
    <scope>NUCLEOTIDE SEQUENCE</scope>
</reference>
<dbReference type="AlphaFoldDB" id="A0A8D8WJC3"/>